<dbReference type="EMBL" id="VZRA01000003">
    <property type="protein sequence ID" value="KAB0669322.1"/>
    <property type="molecule type" value="Genomic_DNA"/>
</dbReference>
<evidence type="ECO:0000313" key="4">
    <source>
        <dbReference type="Proteomes" id="UP000798046"/>
    </source>
</evidence>
<dbReference type="Proteomes" id="UP000798046">
    <property type="component" value="Unassembled WGS sequence"/>
</dbReference>
<organism evidence="3 4">
    <name type="scientific">Oryzomonas sagensis</name>
    <dbReference type="NCBI Taxonomy" id="2603857"/>
    <lineage>
        <taxon>Bacteria</taxon>
        <taxon>Pseudomonadati</taxon>
        <taxon>Thermodesulfobacteriota</taxon>
        <taxon>Desulfuromonadia</taxon>
        <taxon>Geobacterales</taxon>
        <taxon>Geobacteraceae</taxon>
        <taxon>Oryzomonas</taxon>
    </lineage>
</organism>
<dbReference type="RefSeq" id="WP_151157020.1">
    <property type="nucleotide sequence ID" value="NZ_VZRA01000003.1"/>
</dbReference>
<keyword evidence="2" id="KW-0472">Membrane</keyword>
<evidence type="ECO:0000256" key="1">
    <source>
        <dbReference type="SAM" id="MobiDB-lite"/>
    </source>
</evidence>
<dbReference type="Pfam" id="PF07963">
    <property type="entry name" value="N_methyl"/>
    <property type="match status" value="1"/>
</dbReference>
<keyword evidence="4" id="KW-1185">Reference proteome</keyword>
<dbReference type="InterPro" id="IPR012902">
    <property type="entry name" value="N_methyl_site"/>
</dbReference>
<sequence>MSHGKTKGWLSDRSGVSLVELIVTMTILAILASVIMPMMQMTAVRTREIELHRNLRIIRTAIDDFQKSYKKAELEGKIPKSLDKSGCPETLQQLVDGYDFGGLYPTKKKFLRRIPPDPMNPPQPGKEPEWGMRSYADKPDSTTWGGEDVYDVYSKSEGTAIDGTKYNEW</sequence>
<dbReference type="NCBIfam" id="TIGR02532">
    <property type="entry name" value="IV_pilin_GFxxxE"/>
    <property type="match status" value="1"/>
</dbReference>
<feature type="compositionally biased region" description="Basic and acidic residues" evidence="1">
    <location>
        <begin position="126"/>
        <end position="140"/>
    </location>
</feature>
<proteinExistence type="predicted"/>
<protein>
    <submittedName>
        <fullName evidence="3">Type II secretion system protein</fullName>
    </submittedName>
</protein>
<reference evidence="3 4" key="1">
    <citation type="journal article" date="2020" name="Microorganisms">
        <title>Description of Three Novel Members in the Family Geobacteraceae, Oryzomonas japonicum gen. nov., sp. nov., Oryzomonas sagensis sp. nov., and Oryzomonas ruber sp. nov.</title>
        <authorList>
            <person name="Xu Z."/>
            <person name="Masuda Y."/>
            <person name="Hayakawa C."/>
            <person name="Ushijima N."/>
            <person name="Kawano K."/>
            <person name="Shiratori Y."/>
            <person name="Senoo K."/>
            <person name="Itoh H."/>
        </authorList>
    </citation>
    <scope>NUCLEOTIDE SEQUENCE [LARGE SCALE GENOMIC DNA]</scope>
    <source>
        <strain evidence="3 4">Red100</strain>
    </source>
</reference>
<comment type="caution">
    <text evidence="3">The sequence shown here is derived from an EMBL/GenBank/DDBJ whole genome shotgun (WGS) entry which is preliminary data.</text>
</comment>
<evidence type="ECO:0000313" key="3">
    <source>
        <dbReference type="EMBL" id="KAB0669322.1"/>
    </source>
</evidence>
<accession>A0ABQ6TLR2</accession>
<keyword evidence="2" id="KW-0812">Transmembrane</keyword>
<feature type="region of interest" description="Disordered" evidence="1">
    <location>
        <begin position="111"/>
        <end position="147"/>
    </location>
</feature>
<dbReference type="PROSITE" id="PS00409">
    <property type="entry name" value="PROKAR_NTER_METHYL"/>
    <property type="match status" value="1"/>
</dbReference>
<gene>
    <name evidence="3" type="ORF">F6V30_10895</name>
</gene>
<dbReference type="InterPro" id="IPR045584">
    <property type="entry name" value="Pilin-like"/>
</dbReference>
<dbReference type="SUPFAM" id="SSF54523">
    <property type="entry name" value="Pili subunits"/>
    <property type="match status" value="1"/>
</dbReference>
<evidence type="ECO:0000256" key="2">
    <source>
        <dbReference type="SAM" id="Phobius"/>
    </source>
</evidence>
<feature type="transmembrane region" description="Helical" evidence="2">
    <location>
        <begin position="15"/>
        <end position="35"/>
    </location>
</feature>
<name>A0ABQ6TLR2_9BACT</name>
<feature type="compositionally biased region" description="Pro residues" evidence="1">
    <location>
        <begin position="116"/>
        <end position="125"/>
    </location>
</feature>
<dbReference type="Gene3D" id="3.30.700.10">
    <property type="entry name" value="Glycoprotein, Type 4 Pilin"/>
    <property type="match status" value="1"/>
</dbReference>
<keyword evidence="2" id="KW-1133">Transmembrane helix</keyword>